<dbReference type="GO" id="GO:0004843">
    <property type="term" value="F:cysteine-type deubiquitinase activity"/>
    <property type="evidence" value="ECO:0007669"/>
    <property type="project" value="UniProtKB-UniRule"/>
</dbReference>
<keyword evidence="4 7" id="KW-0833">Ubl conjugation pathway</keyword>
<dbReference type="PRINTS" id="PR00707">
    <property type="entry name" value="UBCTHYDRLASE"/>
</dbReference>
<evidence type="ECO:0000256" key="8">
    <source>
        <dbReference type="RuleBase" id="RU361215"/>
    </source>
</evidence>
<feature type="domain" description="UCH catalytic" evidence="9">
    <location>
        <begin position="10"/>
        <end position="241"/>
    </location>
</feature>
<keyword evidence="11" id="KW-1185">Reference proteome</keyword>
<feature type="site" description="Important for enzyme activity" evidence="7">
    <location>
        <position position="194"/>
    </location>
</feature>
<feature type="active site" description="Proton donor" evidence="7">
    <location>
        <position position="177"/>
    </location>
</feature>
<dbReference type="PROSITE" id="PS52048">
    <property type="entry name" value="UCH_DOMAIN"/>
    <property type="match status" value="1"/>
</dbReference>
<evidence type="ECO:0000256" key="5">
    <source>
        <dbReference type="ARBA" id="ARBA00022801"/>
    </source>
</evidence>
<dbReference type="InterPro" id="IPR038765">
    <property type="entry name" value="Papain-like_cys_pep_sf"/>
</dbReference>
<evidence type="ECO:0000256" key="4">
    <source>
        <dbReference type="ARBA" id="ARBA00022786"/>
    </source>
</evidence>
<dbReference type="GO" id="GO:0006511">
    <property type="term" value="P:ubiquitin-dependent protein catabolic process"/>
    <property type="evidence" value="ECO:0007669"/>
    <property type="project" value="UniProtKB-UniRule"/>
</dbReference>
<dbReference type="OrthoDB" id="427186at2759"/>
<dbReference type="SUPFAM" id="SSF54001">
    <property type="entry name" value="Cysteine proteinases"/>
    <property type="match status" value="1"/>
</dbReference>
<comment type="similarity">
    <text evidence="2 7 8">Belongs to the peptidase C12 family.</text>
</comment>
<dbReference type="PANTHER" id="PTHR10589:SF17">
    <property type="entry name" value="UBIQUITIN CARBOXYL-TERMINAL HYDROLASE"/>
    <property type="match status" value="1"/>
</dbReference>
<evidence type="ECO:0000256" key="7">
    <source>
        <dbReference type="PROSITE-ProRule" id="PRU01393"/>
    </source>
</evidence>
<dbReference type="Gene3D" id="3.40.532.10">
    <property type="entry name" value="Peptidase C12, ubiquitin carboxyl-terminal hydrolase"/>
    <property type="match status" value="1"/>
</dbReference>
<dbReference type="EMBL" id="JAPEUY010000018">
    <property type="protein sequence ID" value="KAJ4363909.1"/>
    <property type="molecule type" value="Genomic_DNA"/>
</dbReference>
<dbReference type="InterPro" id="IPR036959">
    <property type="entry name" value="Peptidase_C12_UCH_sf"/>
</dbReference>
<keyword evidence="6 7" id="KW-0788">Thiol protease</keyword>
<comment type="caution">
    <text evidence="10">The sequence shown here is derived from an EMBL/GenBank/DDBJ whole genome shotgun (WGS) entry which is preliminary data.</text>
</comment>
<comment type="catalytic activity">
    <reaction evidence="1 7 8">
        <text>Thiol-dependent hydrolysis of ester, thioester, amide, peptide and isopeptide bonds formed by the C-terminal Gly of ubiquitin (a 76-residue protein attached to proteins as an intracellular targeting signal).</text>
        <dbReference type="EC" id="3.4.19.12"/>
    </reaction>
</comment>
<dbReference type="AlphaFoldDB" id="A0A9W8Y1A2"/>
<evidence type="ECO:0000256" key="1">
    <source>
        <dbReference type="ARBA" id="ARBA00000707"/>
    </source>
</evidence>
<dbReference type="CDD" id="cd09616">
    <property type="entry name" value="Peptidase_C12_UCH_L1_L3"/>
    <property type="match status" value="1"/>
</dbReference>
<reference evidence="10" key="1">
    <citation type="submission" date="2022-10" db="EMBL/GenBank/DDBJ databases">
        <title>Tapping the CABI collections for fungal endophytes: first genome assemblies for Collariella, Neodidymelliopsis, Ascochyta clinopodiicola, Didymella pomorum, Didymosphaeria variabile, Neocosmospora piperis and Neocucurbitaria cava.</title>
        <authorList>
            <person name="Hill R."/>
        </authorList>
    </citation>
    <scope>NUCLEOTIDE SEQUENCE</scope>
    <source>
        <strain evidence="10">IMI 356814</strain>
    </source>
</reference>
<feature type="active site" description="Nucleophile" evidence="7">
    <location>
        <position position="102"/>
    </location>
</feature>
<proteinExistence type="inferred from homology"/>
<dbReference type="PANTHER" id="PTHR10589">
    <property type="entry name" value="UBIQUITIN CARBOXYL-TERMINAL HYDROLASE"/>
    <property type="match status" value="1"/>
</dbReference>
<evidence type="ECO:0000256" key="3">
    <source>
        <dbReference type="ARBA" id="ARBA00022670"/>
    </source>
</evidence>
<dbReference type="GO" id="GO:0016579">
    <property type="term" value="P:protein deubiquitination"/>
    <property type="evidence" value="ECO:0007669"/>
    <property type="project" value="TreeGrafter"/>
</dbReference>
<evidence type="ECO:0000256" key="6">
    <source>
        <dbReference type="ARBA" id="ARBA00022807"/>
    </source>
</evidence>
<keyword evidence="3 7" id="KW-0645">Protease</keyword>
<evidence type="ECO:0000313" key="11">
    <source>
        <dbReference type="Proteomes" id="UP001140560"/>
    </source>
</evidence>
<evidence type="ECO:0000256" key="2">
    <source>
        <dbReference type="ARBA" id="ARBA00009326"/>
    </source>
</evidence>
<name>A0A9W8Y1A2_9PLEO</name>
<gene>
    <name evidence="10" type="ORF">N0V83_009361</name>
</gene>
<evidence type="ECO:0000259" key="9">
    <source>
        <dbReference type="PROSITE" id="PS52048"/>
    </source>
</evidence>
<dbReference type="InterPro" id="IPR001578">
    <property type="entry name" value="Peptidase_C12_UCH"/>
</dbReference>
<evidence type="ECO:0000313" key="10">
    <source>
        <dbReference type="EMBL" id="KAJ4363909.1"/>
    </source>
</evidence>
<sequence>MTSTQRHRKHFIPLESNPDVFTELIHELGLSKSVSFQDVLSLDDPELLAFLPRPAYALVLVFPTTEAYEERVKTKEAEVDEYRGSGAGEDVVFFKQTINNACGLYAILHAVCNGEARGMNGDNSLLGRLLEASVPLAPNERALVLEGSKELEVAYAVVARKGDTEAPDSAEDEVDFHYVAFVKSHNNKHLYQLDGARKRPIDLGPLAADEDVLSKKCLDVIRSMIASESNNPNFSLMALVDG</sequence>
<accession>A0A9W8Y1A2</accession>
<protein>
    <recommendedName>
        <fullName evidence="8">Ubiquitin carboxyl-terminal hydrolase</fullName>
        <ecNumber evidence="8">3.4.19.12</ecNumber>
    </recommendedName>
</protein>
<organism evidence="10 11">
    <name type="scientific">Neocucurbitaria cava</name>
    <dbReference type="NCBI Taxonomy" id="798079"/>
    <lineage>
        <taxon>Eukaryota</taxon>
        <taxon>Fungi</taxon>
        <taxon>Dikarya</taxon>
        <taxon>Ascomycota</taxon>
        <taxon>Pezizomycotina</taxon>
        <taxon>Dothideomycetes</taxon>
        <taxon>Pleosporomycetidae</taxon>
        <taxon>Pleosporales</taxon>
        <taxon>Pleosporineae</taxon>
        <taxon>Cucurbitariaceae</taxon>
        <taxon>Neocucurbitaria</taxon>
    </lineage>
</organism>
<dbReference type="EC" id="3.4.19.12" evidence="8"/>
<dbReference type="Proteomes" id="UP001140560">
    <property type="component" value="Unassembled WGS sequence"/>
</dbReference>
<dbReference type="GO" id="GO:0005737">
    <property type="term" value="C:cytoplasm"/>
    <property type="evidence" value="ECO:0007669"/>
    <property type="project" value="TreeGrafter"/>
</dbReference>
<keyword evidence="5 7" id="KW-0378">Hydrolase</keyword>
<feature type="site" description="Transition state stabilizer" evidence="7">
    <location>
        <position position="96"/>
    </location>
</feature>
<dbReference type="Pfam" id="PF01088">
    <property type="entry name" value="Peptidase_C12"/>
    <property type="match status" value="1"/>
</dbReference>
<dbReference type="FunFam" id="3.40.532.10:FF:000006">
    <property type="entry name" value="Ubiquitin carboxyl-terminal hydrolase"/>
    <property type="match status" value="1"/>
</dbReference>